<comment type="caution">
    <text evidence="2">The sequence shown here is derived from an EMBL/GenBank/DDBJ whole genome shotgun (WGS) entry which is preliminary data.</text>
</comment>
<gene>
    <name evidence="2" type="ORF">A2Z23_03275</name>
</gene>
<evidence type="ECO:0000256" key="1">
    <source>
        <dbReference type="SAM" id="Phobius"/>
    </source>
</evidence>
<sequence length="194" mass="21650">MGENITALAQKLFDRFFIVQTDPWTSEVSRKRILIAIFLFSLVLGAISLPRYINPANGISKEKRDQQRIDDLDALKNALIAYQNKTGLLPANDPSHRFKIGGVGSHQDPEKNWLGVDLSCCIEKVPVDPYFAMNAGAPYPYRYVTNGFAFKLDTYLEANVDNLMQDDGGILNDDGTPTNNRARYEVGTDLSLGF</sequence>
<proteinExistence type="predicted"/>
<keyword evidence="1" id="KW-0812">Transmembrane</keyword>
<evidence type="ECO:0000313" key="3">
    <source>
        <dbReference type="Proteomes" id="UP000176628"/>
    </source>
</evidence>
<keyword evidence="1" id="KW-0472">Membrane</keyword>
<dbReference type="EMBL" id="MFAV01000005">
    <property type="protein sequence ID" value="OGD86827.1"/>
    <property type="molecule type" value="Genomic_DNA"/>
</dbReference>
<accession>A0A1F5G4Q1</accession>
<name>A0A1F5G4Q1_9BACT</name>
<keyword evidence="1" id="KW-1133">Transmembrane helix</keyword>
<dbReference type="Gene3D" id="3.30.700.10">
    <property type="entry name" value="Glycoprotein, Type 4 Pilin"/>
    <property type="match status" value="1"/>
</dbReference>
<feature type="transmembrane region" description="Helical" evidence="1">
    <location>
        <begin position="33"/>
        <end position="53"/>
    </location>
</feature>
<dbReference type="Proteomes" id="UP000176628">
    <property type="component" value="Unassembled WGS sequence"/>
</dbReference>
<evidence type="ECO:0008006" key="4">
    <source>
        <dbReference type="Google" id="ProtNLM"/>
    </source>
</evidence>
<protein>
    <recommendedName>
        <fullName evidence="4">Type II secretion system protein GspG C-terminal domain-containing protein</fullName>
    </recommendedName>
</protein>
<reference evidence="2 3" key="1">
    <citation type="journal article" date="2016" name="Nat. Commun.">
        <title>Thousands of microbial genomes shed light on interconnected biogeochemical processes in an aquifer system.</title>
        <authorList>
            <person name="Anantharaman K."/>
            <person name="Brown C.T."/>
            <person name="Hug L.A."/>
            <person name="Sharon I."/>
            <person name="Castelle C.J."/>
            <person name="Probst A.J."/>
            <person name="Thomas B.C."/>
            <person name="Singh A."/>
            <person name="Wilkins M.J."/>
            <person name="Karaoz U."/>
            <person name="Brodie E.L."/>
            <person name="Williams K.H."/>
            <person name="Hubbard S.S."/>
            <person name="Banfield J.F."/>
        </authorList>
    </citation>
    <scope>NUCLEOTIDE SEQUENCE [LARGE SCALE GENOMIC DNA]</scope>
</reference>
<dbReference type="AlphaFoldDB" id="A0A1F5G4Q1"/>
<evidence type="ECO:0000313" key="2">
    <source>
        <dbReference type="EMBL" id="OGD86827.1"/>
    </source>
</evidence>
<organism evidence="2 3">
    <name type="scientific">Candidatus Curtissbacteria bacterium RBG_16_39_7</name>
    <dbReference type="NCBI Taxonomy" id="1797707"/>
    <lineage>
        <taxon>Bacteria</taxon>
        <taxon>Candidatus Curtissiibacteriota</taxon>
    </lineage>
</organism>